<dbReference type="HOGENOM" id="CLU_056607_6_2_9"/>
<dbReference type="eggNOG" id="COG2153">
    <property type="taxonomic scope" value="Bacteria"/>
</dbReference>
<dbReference type="CDD" id="cd04301">
    <property type="entry name" value="NAT_SF"/>
    <property type="match status" value="1"/>
</dbReference>
<reference evidence="2 3" key="2">
    <citation type="submission" date="2009-02" db="EMBL/GenBank/DDBJ databases">
        <title>Draft genome sequence of Clostridium methylpentosum (DSM 5476).</title>
        <authorList>
            <person name="Sudarsanam P."/>
            <person name="Ley R."/>
            <person name="Guruge J."/>
            <person name="Turnbaugh P.J."/>
            <person name="Mahowald M."/>
            <person name="Liep D."/>
            <person name="Gordon J."/>
        </authorList>
    </citation>
    <scope>NUCLEOTIDE SEQUENCE [LARGE SCALE GENOMIC DNA]</scope>
    <source>
        <strain evidence="2 3">DSM 5476</strain>
    </source>
</reference>
<sequence>MLHVTRHWFGPEEDKTDCFRLRTQVFIEEQKFQEEFDDIDDIALHLLLTREGEPVATARIFEQDSRWWIGRICVAKRCRKDGIGTLTLLLCEDKLRELGAGESYLKAQMQAKGFYEKAGYRAQGETFEDEGCAHILMCKDLTAHCCGCHQ</sequence>
<protein>
    <submittedName>
        <fullName evidence="2">Acetyltransferase, GNAT family</fullName>
    </submittedName>
</protein>
<dbReference type="Pfam" id="PF13673">
    <property type="entry name" value="Acetyltransf_10"/>
    <property type="match status" value="1"/>
</dbReference>
<accession>C0E9U3</accession>
<dbReference type="SUPFAM" id="SSF55729">
    <property type="entry name" value="Acyl-CoA N-acyltransferases (Nat)"/>
    <property type="match status" value="1"/>
</dbReference>
<dbReference type="PROSITE" id="PS51186">
    <property type="entry name" value="GNAT"/>
    <property type="match status" value="1"/>
</dbReference>
<dbReference type="Gene3D" id="3.40.630.30">
    <property type="match status" value="1"/>
</dbReference>
<keyword evidence="2" id="KW-0808">Transferase</keyword>
<gene>
    <name evidence="2" type="ORF">CLOSTMETH_00594</name>
</gene>
<reference evidence="2 3" key="1">
    <citation type="submission" date="2009-01" db="EMBL/GenBank/DDBJ databases">
        <authorList>
            <person name="Fulton L."/>
            <person name="Clifton S."/>
            <person name="Fulton B."/>
            <person name="Xu J."/>
            <person name="Minx P."/>
            <person name="Pepin K.H."/>
            <person name="Johnson M."/>
            <person name="Bhonagiri V."/>
            <person name="Nash W.E."/>
            <person name="Mardis E.R."/>
            <person name="Wilson R.K."/>
        </authorList>
    </citation>
    <scope>NUCLEOTIDE SEQUENCE [LARGE SCALE GENOMIC DNA]</scope>
    <source>
        <strain evidence="2 3">DSM 5476</strain>
    </source>
</reference>
<dbReference type="EMBL" id="ACEC01000024">
    <property type="protein sequence ID" value="EEG31753.1"/>
    <property type="molecule type" value="Genomic_DNA"/>
</dbReference>
<dbReference type="InterPro" id="IPR000182">
    <property type="entry name" value="GNAT_dom"/>
</dbReference>
<dbReference type="InterPro" id="IPR016181">
    <property type="entry name" value="Acyl_CoA_acyltransferase"/>
</dbReference>
<proteinExistence type="predicted"/>
<dbReference type="STRING" id="537013.CLOSTMETH_00594"/>
<organism evidence="2 3">
    <name type="scientific">[Clostridium] methylpentosum DSM 5476</name>
    <dbReference type="NCBI Taxonomy" id="537013"/>
    <lineage>
        <taxon>Bacteria</taxon>
        <taxon>Bacillati</taxon>
        <taxon>Bacillota</taxon>
        <taxon>Clostridia</taxon>
        <taxon>Eubacteriales</taxon>
        <taxon>Oscillospiraceae</taxon>
        <taxon>Oscillospiraceae incertae sedis</taxon>
    </lineage>
</organism>
<evidence type="ECO:0000313" key="3">
    <source>
        <dbReference type="Proteomes" id="UP000003340"/>
    </source>
</evidence>
<evidence type="ECO:0000259" key="1">
    <source>
        <dbReference type="PROSITE" id="PS51186"/>
    </source>
</evidence>
<keyword evidence="3" id="KW-1185">Reference proteome</keyword>
<evidence type="ECO:0000313" key="2">
    <source>
        <dbReference type="EMBL" id="EEG31753.1"/>
    </source>
</evidence>
<name>C0E9U3_9FIRM</name>
<dbReference type="AlphaFoldDB" id="C0E9U3"/>
<feature type="domain" description="N-acetyltransferase" evidence="1">
    <location>
        <begin position="5"/>
        <end position="142"/>
    </location>
</feature>
<dbReference type="Proteomes" id="UP000003340">
    <property type="component" value="Unassembled WGS sequence"/>
</dbReference>
<dbReference type="GO" id="GO:0016747">
    <property type="term" value="F:acyltransferase activity, transferring groups other than amino-acyl groups"/>
    <property type="evidence" value="ECO:0007669"/>
    <property type="project" value="InterPro"/>
</dbReference>
<comment type="caution">
    <text evidence="2">The sequence shown here is derived from an EMBL/GenBank/DDBJ whole genome shotgun (WGS) entry which is preliminary data.</text>
</comment>